<dbReference type="InterPro" id="IPR016181">
    <property type="entry name" value="Acyl_CoA_acyltransferase"/>
</dbReference>
<dbReference type="GO" id="GO:0016747">
    <property type="term" value="F:acyltransferase activity, transferring groups other than amino-acyl groups"/>
    <property type="evidence" value="ECO:0007669"/>
    <property type="project" value="InterPro"/>
</dbReference>
<name>A0A117UW34_9SPHN</name>
<dbReference type="STRING" id="1117702.AQZ52_09115"/>
<evidence type="ECO:0000313" key="3">
    <source>
        <dbReference type="Proteomes" id="UP000058012"/>
    </source>
</evidence>
<evidence type="ECO:0000313" key="2">
    <source>
        <dbReference type="EMBL" id="KUR71893.1"/>
    </source>
</evidence>
<dbReference type="Pfam" id="PF13480">
    <property type="entry name" value="Acetyltransf_6"/>
    <property type="match status" value="1"/>
</dbReference>
<proteinExistence type="predicted"/>
<evidence type="ECO:0000259" key="1">
    <source>
        <dbReference type="PROSITE" id="PS51186"/>
    </source>
</evidence>
<dbReference type="Gene3D" id="3.40.630.30">
    <property type="match status" value="1"/>
</dbReference>
<dbReference type="InterPro" id="IPR000182">
    <property type="entry name" value="GNAT_dom"/>
</dbReference>
<dbReference type="EMBL" id="LLZS01000006">
    <property type="protein sequence ID" value="KUR71893.1"/>
    <property type="molecule type" value="Genomic_DNA"/>
</dbReference>
<feature type="domain" description="N-acetyltransferase" evidence="1">
    <location>
        <begin position="176"/>
        <end position="322"/>
    </location>
</feature>
<dbReference type="InterPro" id="IPR038740">
    <property type="entry name" value="BioF2-like_GNAT_dom"/>
</dbReference>
<dbReference type="Proteomes" id="UP000058012">
    <property type="component" value="Unassembled WGS sequence"/>
</dbReference>
<keyword evidence="3" id="KW-1185">Reference proteome</keyword>
<protein>
    <recommendedName>
        <fullName evidence="1">N-acetyltransferase domain-containing protein</fullName>
    </recommendedName>
</protein>
<dbReference type="SUPFAM" id="SSF55729">
    <property type="entry name" value="Acyl-CoA N-acyltransferases (Nat)"/>
    <property type="match status" value="1"/>
</dbReference>
<sequence>MTVYHADLREARADPALLALLGRSSFSAPFDRLDWLTLLADHCLPAAECRIAIARDGDALAALAFCRTREGAAALGTWYSFFVRPLTNAPERAGDLLAAIARSLAPAGTAHLAPMPEAEALALAAAFRAAGWVGVAEPGDTNHFLALEGRTFAQYWGARPGALRETVRRKTARGKVALRIETTFDEADWAAYEAIYAKSWKPGEGSPAFLRAFARAEAEAGALRLGIAEIGGEPVAAQFWTVEGGTAWIHKLAHDEAHRAHSPGTLLTAALFEHVIDRDHVHTVDFGTGNDAYKRDWMEAQRPRYTLRFYRPAAVRHWPALARLATRDVKRRILRPRAGDALVSPQSAG</sequence>
<dbReference type="OrthoDB" id="8334427at2"/>
<accession>A0A117UW34</accession>
<gene>
    <name evidence="2" type="ORF">AQZ52_09115</name>
</gene>
<dbReference type="PROSITE" id="PS51186">
    <property type="entry name" value="GNAT"/>
    <property type="match status" value="1"/>
</dbReference>
<comment type="caution">
    <text evidence="2">The sequence shown here is derived from an EMBL/GenBank/DDBJ whole genome shotgun (WGS) entry which is preliminary data.</text>
</comment>
<dbReference type="AlphaFoldDB" id="A0A117UW34"/>
<reference evidence="2 3" key="1">
    <citation type="submission" date="2015-10" db="EMBL/GenBank/DDBJ databases">
        <title>Draft genome sequence of Novosphingobium fuchskuhlense DSM 25065 isolated from a surface water sample of the southwest basin of Lake Grosse Fuchskuhle.</title>
        <authorList>
            <person name="Ruckert C."/>
            <person name="Winkler A."/>
            <person name="Glaeser J."/>
            <person name="Grossart H.-P."/>
            <person name="Kalinowski J."/>
            <person name="Glaeser S."/>
        </authorList>
    </citation>
    <scope>NUCLEOTIDE SEQUENCE [LARGE SCALE GENOMIC DNA]</scope>
    <source>
        <strain evidence="2 3">FNE08-7</strain>
    </source>
</reference>
<organism evidence="2 3">
    <name type="scientific">Novosphingobium fuchskuhlense</name>
    <dbReference type="NCBI Taxonomy" id="1117702"/>
    <lineage>
        <taxon>Bacteria</taxon>
        <taxon>Pseudomonadati</taxon>
        <taxon>Pseudomonadota</taxon>
        <taxon>Alphaproteobacteria</taxon>
        <taxon>Sphingomonadales</taxon>
        <taxon>Sphingomonadaceae</taxon>
        <taxon>Novosphingobium</taxon>
    </lineage>
</organism>